<dbReference type="AlphaFoldDB" id="A0AAD5SAD5"/>
<sequence>MTNSQRYTDIGTQLRSIERTLSEIAIDDDNRVALGQLHAFVAQLQNLHAQLFTGSGQTSETRIDIDRIANLVETLQSLLAAGLHYAASMVRIDVLTTEVSTLRAELVTFRQETQLAREATEQVSEKMDKLTAQWEAKEKKYEASLSLWEQACARRVFYEVLDLLEAVYWEKTERVNQQKQSLRVAVVDKLLNEDTIRNELDLASPTLDPFLNFIDTIKDQCRPNAHVSQREMKFDRKKLYYLADEYLSEGNAPFFKKAVDRLCTECGLALDEGSKPMQEAYKALGKTNQ</sequence>
<proteinExistence type="predicted"/>
<dbReference type="EMBL" id="JADGJD010000640">
    <property type="protein sequence ID" value="KAJ3049466.1"/>
    <property type="molecule type" value="Genomic_DNA"/>
</dbReference>
<dbReference type="Proteomes" id="UP001212841">
    <property type="component" value="Unassembled WGS sequence"/>
</dbReference>
<reference evidence="1" key="1">
    <citation type="submission" date="2020-05" db="EMBL/GenBank/DDBJ databases">
        <title>Phylogenomic resolution of chytrid fungi.</title>
        <authorList>
            <person name="Stajich J.E."/>
            <person name="Amses K."/>
            <person name="Simmons R."/>
            <person name="Seto K."/>
            <person name="Myers J."/>
            <person name="Bonds A."/>
            <person name="Quandt C.A."/>
            <person name="Barry K."/>
            <person name="Liu P."/>
            <person name="Grigoriev I."/>
            <person name="Longcore J.E."/>
            <person name="James T.Y."/>
        </authorList>
    </citation>
    <scope>NUCLEOTIDE SEQUENCE</scope>
    <source>
        <strain evidence="1">JEL0318</strain>
    </source>
</reference>
<name>A0AAD5SAD5_9FUNG</name>
<evidence type="ECO:0000313" key="2">
    <source>
        <dbReference type="Proteomes" id="UP001212841"/>
    </source>
</evidence>
<organism evidence="1 2">
    <name type="scientific">Rhizophlyctis rosea</name>
    <dbReference type="NCBI Taxonomy" id="64517"/>
    <lineage>
        <taxon>Eukaryota</taxon>
        <taxon>Fungi</taxon>
        <taxon>Fungi incertae sedis</taxon>
        <taxon>Chytridiomycota</taxon>
        <taxon>Chytridiomycota incertae sedis</taxon>
        <taxon>Chytridiomycetes</taxon>
        <taxon>Rhizophlyctidales</taxon>
        <taxon>Rhizophlyctidaceae</taxon>
        <taxon>Rhizophlyctis</taxon>
    </lineage>
</organism>
<evidence type="ECO:0000313" key="1">
    <source>
        <dbReference type="EMBL" id="KAJ3049466.1"/>
    </source>
</evidence>
<comment type="caution">
    <text evidence="1">The sequence shown here is derived from an EMBL/GenBank/DDBJ whole genome shotgun (WGS) entry which is preliminary data.</text>
</comment>
<keyword evidence="2" id="KW-1185">Reference proteome</keyword>
<accession>A0AAD5SAD5</accession>
<gene>
    <name evidence="1" type="ORF">HK097_009545</name>
</gene>
<protein>
    <submittedName>
        <fullName evidence="1">Uncharacterized protein</fullName>
    </submittedName>
</protein>